<evidence type="ECO:0008006" key="4">
    <source>
        <dbReference type="Google" id="ProtNLM"/>
    </source>
</evidence>
<evidence type="ECO:0000313" key="3">
    <source>
        <dbReference type="Proteomes" id="UP001332243"/>
    </source>
</evidence>
<feature type="signal peptide" evidence="1">
    <location>
        <begin position="1"/>
        <end position="24"/>
    </location>
</feature>
<keyword evidence="3" id="KW-1185">Reference proteome</keyword>
<organism evidence="2 3">
    <name type="scientific">Plantactinospora sonchi</name>
    <dbReference type="NCBI Taxonomy" id="1544735"/>
    <lineage>
        <taxon>Bacteria</taxon>
        <taxon>Bacillati</taxon>
        <taxon>Actinomycetota</taxon>
        <taxon>Actinomycetes</taxon>
        <taxon>Micromonosporales</taxon>
        <taxon>Micromonosporaceae</taxon>
        <taxon>Plantactinospora</taxon>
    </lineage>
</organism>
<dbReference type="Proteomes" id="UP001332243">
    <property type="component" value="Unassembled WGS sequence"/>
</dbReference>
<dbReference type="EMBL" id="JAZGQK010000001">
    <property type="protein sequence ID" value="MEE6256994.1"/>
    <property type="molecule type" value="Genomic_DNA"/>
</dbReference>
<reference evidence="2 3" key="1">
    <citation type="submission" date="2024-01" db="EMBL/GenBank/DDBJ databases">
        <title>Genome insights into Plantactinospora sonchi sp. nov.</title>
        <authorList>
            <person name="Wang L."/>
        </authorList>
    </citation>
    <scope>NUCLEOTIDE SEQUENCE [LARGE SCALE GENOMIC DNA]</scope>
    <source>
        <strain evidence="2 3">NEAU-QY2</strain>
    </source>
</reference>
<evidence type="ECO:0000256" key="1">
    <source>
        <dbReference type="SAM" id="SignalP"/>
    </source>
</evidence>
<evidence type="ECO:0000313" key="2">
    <source>
        <dbReference type="EMBL" id="MEE6256994.1"/>
    </source>
</evidence>
<dbReference type="RefSeq" id="WP_331212102.1">
    <property type="nucleotide sequence ID" value="NZ_JAZGQK010000001.1"/>
</dbReference>
<protein>
    <recommendedName>
        <fullName evidence="4">DUF3558 domain-containing protein</fullName>
    </recommendedName>
</protein>
<name>A0ABU7RKH3_9ACTN</name>
<keyword evidence="1" id="KW-0732">Signal</keyword>
<comment type="caution">
    <text evidence="2">The sequence shown here is derived from an EMBL/GenBank/DDBJ whole genome shotgun (WGS) entry which is preliminary data.</text>
</comment>
<sequence>MLPLTKARRSVALTAAAAVALGLAGCGGDAGDDASGGAVWQAPASGAATSRPPTRIKTITSGCDLLSAKVVVDILGSSQGTELQAKDSTDTNGDTTRYNCLYGKDGRDVLSLVATAYPDRADTATETIDAVAEGSNTETTRVDSVGADAVAYTEENVRVLAFVKPYEQELRLVVLSGPALIPQGRYVDLARKVAERL</sequence>
<proteinExistence type="predicted"/>
<dbReference type="PROSITE" id="PS51257">
    <property type="entry name" value="PROKAR_LIPOPROTEIN"/>
    <property type="match status" value="1"/>
</dbReference>
<accession>A0ABU7RKH3</accession>
<gene>
    <name evidence="2" type="ORF">V1633_00640</name>
</gene>
<feature type="chain" id="PRO_5046316549" description="DUF3558 domain-containing protein" evidence="1">
    <location>
        <begin position="25"/>
        <end position="197"/>
    </location>
</feature>